<organism evidence="1 2">
    <name type="scientific">Vanrija pseudolonga</name>
    <dbReference type="NCBI Taxonomy" id="143232"/>
    <lineage>
        <taxon>Eukaryota</taxon>
        <taxon>Fungi</taxon>
        <taxon>Dikarya</taxon>
        <taxon>Basidiomycota</taxon>
        <taxon>Agaricomycotina</taxon>
        <taxon>Tremellomycetes</taxon>
        <taxon>Trichosporonales</taxon>
        <taxon>Trichosporonaceae</taxon>
        <taxon>Vanrija</taxon>
    </lineage>
</organism>
<accession>A0AAF0Y9B4</accession>
<protein>
    <submittedName>
        <fullName evidence="1">Uncharacterized protein</fullName>
    </submittedName>
</protein>
<gene>
    <name evidence="1" type="ORF">LOC62_04G005778</name>
</gene>
<dbReference type="EMBL" id="CP086717">
    <property type="protein sequence ID" value="WOO82282.1"/>
    <property type="molecule type" value="Genomic_DNA"/>
</dbReference>
<dbReference type="RefSeq" id="XP_062628314.1">
    <property type="nucleotide sequence ID" value="XM_062772330.1"/>
</dbReference>
<sequence>MARWHFMQVSPSVACSPPSAPLNTWQLPPWKACIWEDCPREALMLVSSELFCGPHNDAYFRRWERPRWLKPSQDPPA</sequence>
<evidence type="ECO:0000313" key="2">
    <source>
        <dbReference type="Proteomes" id="UP000827549"/>
    </source>
</evidence>
<dbReference type="Proteomes" id="UP000827549">
    <property type="component" value="Chromosome 4"/>
</dbReference>
<dbReference type="GeneID" id="87809006"/>
<keyword evidence="2" id="KW-1185">Reference proteome</keyword>
<evidence type="ECO:0000313" key="1">
    <source>
        <dbReference type="EMBL" id="WOO82282.1"/>
    </source>
</evidence>
<reference evidence="1" key="1">
    <citation type="submission" date="2023-10" db="EMBL/GenBank/DDBJ databases">
        <authorList>
            <person name="Noh H."/>
        </authorList>
    </citation>
    <scope>NUCLEOTIDE SEQUENCE</scope>
    <source>
        <strain evidence="1">DUCC4014</strain>
    </source>
</reference>
<dbReference type="AlphaFoldDB" id="A0AAF0Y9B4"/>
<proteinExistence type="predicted"/>
<name>A0AAF0Y9B4_9TREE</name>